<dbReference type="Pfam" id="PF22679">
    <property type="entry name" value="T1R_D3-like"/>
    <property type="match status" value="1"/>
</dbReference>
<dbReference type="PANTHER" id="PTHR30195">
    <property type="entry name" value="TYPE I SITE-SPECIFIC DEOXYRIBONUCLEASE PROTEIN SUBUNIT M AND R"/>
    <property type="match status" value="1"/>
</dbReference>
<sequence>MLRAERESWRVFGDYIHTYYYDKSIADGYTLKLMREPIETRYKETLQGILDELENNSANQIQVKKSDIDKDAIIEHPKYLNALLDYIIDDFTSFRIACDDKSVGAMIVCKTNEQARKLYALWNERYDLALSVIEKKKEEIALMAAEKLMHYNASFFEKPLKASLILHDEGDKKERKEYIVDYKKNMATDFLIVNKMLLTGFDANRLKKLYLGRKLDGHDLLQALTRVNRPYKDFKYGYVVDFVDIKENFDATNDRYLRELNKTTEDSGLNLPTDPGQVIIENPEEVKRQIKDLTDFLWNFPTENYEEFRKVIDDVDDKEPLYHLRKILENAKGLGNRIRSSGNVELQDKYKNMLPGGIPVLLREVDRRIATIHFNQQRYVKSDKAQVDAEIKTYGMTMMSGQILYHGGVLNVDVSTDPIILTEPLSTTINPQIAVGEALHKGKAYHSGAFHLNVIKIINPDVKVYPFKANRRMSYEAEVLLEAGIRLKKVSGSIVDSNYKVHGLFQGTTRIVEKIVEAHIIEWEII</sequence>
<dbReference type="Gene3D" id="3.40.50.300">
    <property type="entry name" value="P-loop containing nucleotide triphosphate hydrolases"/>
    <property type="match status" value="1"/>
</dbReference>
<accession>A0A1M6WBJ4</accession>
<feature type="domain" description="Restriction endonuclease type I HsdR second RecA-like helicase" evidence="2">
    <location>
        <begin position="143"/>
        <end position="242"/>
    </location>
</feature>
<dbReference type="Proteomes" id="UP000184275">
    <property type="component" value="Unassembled WGS sequence"/>
</dbReference>
<dbReference type="PANTHER" id="PTHR30195:SF15">
    <property type="entry name" value="TYPE I RESTRICTION ENZYME HINDI ENDONUCLEASE SUBUNIT"/>
    <property type="match status" value="1"/>
</dbReference>
<proteinExistence type="predicted"/>
<evidence type="ECO:0000313" key="3">
    <source>
        <dbReference type="EMBL" id="SHK90926.1"/>
    </source>
</evidence>
<evidence type="ECO:0000313" key="4">
    <source>
        <dbReference type="Proteomes" id="UP000184275"/>
    </source>
</evidence>
<organism evidence="3 4">
    <name type="scientific">Fibrobacter intestinalis</name>
    <dbReference type="NCBI Taxonomy" id="28122"/>
    <lineage>
        <taxon>Bacteria</taxon>
        <taxon>Pseudomonadati</taxon>
        <taxon>Fibrobacterota</taxon>
        <taxon>Fibrobacteria</taxon>
        <taxon>Fibrobacterales</taxon>
        <taxon>Fibrobacteraceae</taxon>
        <taxon>Fibrobacter</taxon>
    </lineage>
</organism>
<gene>
    <name evidence="3" type="ORF">SAMN05720469_12310</name>
</gene>
<dbReference type="GO" id="GO:0009307">
    <property type="term" value="P:DNA restriction-modification system"/>
    <property type="evidence" value="ECO:0007669"/>
    <property type="project" value="UniProtKB-KW"/>
</dbReference>
<dbReference type="EMBL" id="FRAW01000023">
    <property type="protein sequence ID" value="SHK90926.1"/>
    <property type="molecule type" value="Genomic_DNA"/>
</dbReference>
<dbReference type="InterPro" id="IPR055180">
    <property type="entry name" value="HsdR_RecA-like_helicase_dom_2"/>
</dbReference>
<evidence type="ECO:0000259" key="2">
    <source>
        <dbReference type="Pfam" id="PF22679"/>
    </source>
</evidence>
<dbReference type="CDD" id="cd18800">
    <property type="entry name" value="SF2_C_EcoR124I-like"/>
    <property type="match status" value="1"/>
</dbReference>
<evidence type="ECO:0000256" key="1">
    <source>
        <dbReference type="ARBA" id="ARBA00022747"/>
    </source>
</evidence>
<keyword evidence="1" id="KW-0680">Restriction system</keyword>
<keyword evidence="4" id="KW-1185">Reference proteome</keyword>
<dbReference type="InterPro" id="IPR051268">
    <property type="entry name" value="Type-I_R_enzyme_R_subunit"/>
</dbReference>
<dbReference type="AlphaFoldDB" id="A0A1M6WBJ4"/>
<protein>
    <recommendedName>
        <fullName evidence="2">Restriction endonuclease type I HsdR second RecA-like helicase domain-containing protein</fullName>
    </recommendedName>
</protein>
<dbReference type="InterPro" id="IPR027417">
    <property type="entry name" value="P-loop_NTPase"/>
</dbReference>
<name>A0A1M6WBJ4_9BACT</name>
<reference evidence="4" key="1">
    <citation type="submission" date="2016-11" db="EMBL/GenBank/DDBJ databases">
        <authorList>
            <person name="Varghese N."/>
            <person name="Submissions S."/>
        </authorList>
    </citation>
    <scope>NUCLEOTIDE SEQUENCE [LARGE SCALE GENOMIC DNA]</scope>
    <source>
        <strain evidence="4">UWOS</strain>
    </source>
</reference>